<evidence type="ECO:0000256" key="7">
    <source>
        <dbReference type="ARBA" id="ARBA00022801"/>
    </source>
</evidence>
<evidence type="ECO:0000256" key="17">
    <source>
        <dbReference type="ARBA" id="ARBA00081533"/>
    </source>
</evidence>
<keyword evidence="10" id="KW-0496">Mitochondrion</keyword>
<gene>
    <name evidence="20" type="ORF">WJX74_000297</name>
</gene>
<dbReference type="FunFam" id="3.10.129.10:FF:000021">
    <property type="entry name" value="Acyl-coenzyme A thioesterase 13"/>
    <property type="match status" value="1"/>
</dbReference>
<dbReference type="GO" id="GO:0005819">
    <property type="term" value="C:spindle"/>
    <property type="evidence" value="ECO:0007669"/>
    <property type="project" value="UniProtKB-SubCell"/>
</dbReference>
<dbReference type="PANTHER" id="PTHR21660">
    <property type="entry name" value="THIOESTERASE SUPERFAMILY MEMBER-RELATED"/>
    <property type="match status" value="1"/>
</dbReference>
<dbReference type="Gene3D" id="3.10.129.10">
    <property type="entry name" value="Hotdog Thioesterase"/>
    <property type="match status" value="1"/>
</dbReference>
<keyword evidence="6" id="KW-0963">Cytoplasm</keyword>
<evidence type="ECO:0000256" key="18">
    <source>
        <dbReference type="ARBA" id="ARBA00083956"/>
    </source>
</evidence>
<keyword evidence="11" id="KW-0206">Cytoskeleton</keyword>
<keyword evidence="12" id="KW-0539">Nucleus</keyword>
<evidence type="ECO:0000256" key="14">
    <source>
        <dbReference type="ARBA" id="ARBA00058205"/>
    </source>
</evidence>
<dbReference type="NCBIfam" id="TIGR00369">
    <property type="entry name" value="unchar_dom_1"/>
    <property type="match status" value="1"/>
</dbReference>
<evidence type="ECO:0000313" key="21">
    <source>
        <dbReference type="Proteomes" id="UP001438707"/>
    </source>
</evidence>
<evidence type="ECO:0000256" key="10">
    <source>
        <dbReference type="ARBA" id="ARBA00023128"/>
    </source>
</evidence>
<comment type="subunit">
    <text evidence="15">Homotetramer. Interacts with PCTP.</text>
</comment>
<dbReference type="Pfam" id="PF03061">
    <property type="entry name" value="4HBT"/>
    <property type="match status" value="1"/>
</dbReference>
<protein>
    <recommendedName>
        <fullName evidence="16">Acyl-coenzyme A thioesterase 13</fullName>
    </recommendedName>
    <alternativeName>
        <fullName evidence="17">Hotdog-fold thioesterase superfamily member 2</fullName>
    </alternativeName>
    <alternativeName>
        <fullName evidence="18">Thioesterase superfamily member 2</fullName>
    </alternativeName>
</protein>
<keyword evidence="21" id="KW-1185">Reference proteome</keyword>
<dbReference type="Proteomes" id="UP001438707">
    <property type="component" value="Unassembled WGS sequence"/>
</dbReference>
<dbReference type="AlphaFoldDB" id="A0AAW1QBJ0"/>
<evidence type="ECO:0000256" key="15">
    <source>
        <dbReference type="ARBA" id="ARBA00064709"/>
    </source>
</evidence>
<comment type="subcellular location">
    <subcellularLocation>
        <location evidence="3">Cytoplasm</location>
        <location evidence="3">Cytoskeleton</location>
        <location evidence="3">Spindle</location>
    </subcellularLocation>
    <subcellularLocation>
        <location evidence="4">Cytoplasm</location>
        <location evidence="4">Cytosol</location>
    </subcellularLocation>
    <subcellularLocation>
        <location evidence="2">Mitochondrion</location>
    </subcellularLocation>
    <subcellularLocation>
        <location evidence="1">Nucleus</location>
    </subcellularLocation>
</comment>
<comment type="catalytic activity">
    <reaction evidence="13">
        <text>a fatty acyl-CoA + H2O = a fatty acid + CoA + H(+)</text>
        <dbReference type="Rhea" id="RHEA:16781"/>
        <dbReference type="ChEBI" id="CHEBI:15377"/>
        <dbReference type="ChEBI" id="CHEBI:15378"/>
        <dbReference type="ChEBI" id="CHEBI:28868"/>
        <dbReference type="ChEBI" id="CHEBI:57287"/>
        <dbReference type="ChEBI" id="CHEBI:77636"/>
    </reaction>
    <physiologicalReaction direction="left-to-right" evidence="13">
        <dbReference type="Rhea" id="RHEA:16782"/>
    </physiologicalReaction>
</comment>
<dbReference type="InterPro" id="IPR006683">
    <property type="entry name" value="Thioestr_dom"/>
</dbReference>
<dbReference type="GO" id="GO:0047617">
    <property type="term" value="F:fatty acyl-CoA hydrolase activity"/>
    <property type="evidence" value="ECO:0007669"/>
    <property type="project" value="InterPro"/>
</dbReference>
<dbReference type="InterPro" id="IPR039298">
    <property type="entry name" value="ACOT13"/>
</dbReference>
<comment type="similarity">
    <text evidence="5">Belongs to the thioesterase PaaI family.</text>
</comment>
<comment type="caution">
    <text evidence="20">The sequence shown here is derived from an EMBL/GenBank/DDBJ whole genome shotgun (WGS) entry which is preliminary data.</text>
</comment>
<evidence type="ECO:0000256" key="16">
    <source>
        <dbReference type="ARBA" id="ARBA00067273"/>
    </source>
</evidence>
<evidence type="ECO:0000259" key="19">
    <source>
        <dbReference type="Pfam" id="PF03061"/>
    </source>
</evidence>
<evidence type="ECO:0000256" key="6">
    <source>
        <dbReference type="ARBA" id="ARBA00022490"/>
    </source>
</evidence>
<evidence type="ECO:0000256" key="12">
    <source>
        <dbReference type="ARBA" id="ARBA00023242"/>
    </source>
</evidence>
<dbReference type="InterPro" id="IPR029069">
    <property type="entry name" value="HotDog_dom_sf"/>
</dbReference>
<evidence type="ECO:0000256" key="3">
    <source>
        <dbReference type="ARBA" id="ARBA00004186"/>
    </source>
</evidence>
<dbReference type="GO" id="GO:0005739">
    <property type="term" value="C:mitochondrion"/>
    <property type="evidence" value="ECO:0007669"/>
    <property type="project" value="UniProtKB-SubCell"/>
</dbReference>
<dbReference type="CDD" id="cd03443">
    <property type="entry name" value="PaaI_thioesterase"/>
    <property type="match status" value="1"/>
</dbReference>
<dbReference type="GO" id="GO:0005634">
    <property type="term" value="C:nucleus"/>
    <property type="evidence" value="ECO:0007669"/>
    <property type="project" value="UniProtKB-SubCell"/>
</dbReference>
<dbReference type="GO" id="GO:0006629">
    <property type="term" value="P:lipid metabolic process"/>
    <property type="evidence" value="ECO:0007669"/>
    <property type="project" value="UniProtKB-KW"/>
</dbReference>
<sequence length="167" mass="17968">MPELEHARKFLNWLVSKANLNFDPGSSQLFDTTALYGLHSLEISDGKVICKLPVRPRVENRFGTLHGGCMATLVDVVGSAALRTKLDNTGVSLHIATNYMSPMPSGQDVTVTATVAKLGKTVATVNVDLHRADGTLVAQGTHIKFIHANAPPDVAARHQAEMSRSKL</sequence>
<evidence type="ECO:0000256" key="1">
    <source>
        <dbReference type="ARBA" id="ARBA00004123"/>
    </source>
</evidence>
<dbReference type="GO" id="GO:0005829">
    <property type="term" value="C:cytosol"/>
    <property type="evidence" value="ECO:0007669"/>
    <property type="project" value="UniProtKB-SubCell"/>
</dbReference>
<evidence type="ECO:0000256" key="5">
    <source>
        <dbReference type="ARBA" id="ARBA00008324"/>
    </source>
</evidence>
<dbReference type="EMBL" id="JALJOS010000059">
    <property type="protein sequence ID" value="KAK9818570.1"/>
    <property type="molecule type" value="Genomic_DNA"/>
</dbReference>
<evidence type="ECO:0000256" key="13">
    <source>
        <dbReference type="ARBA" id="ARBA00052976"/>
    </source>
</evidence>
<evidence type="ECO:0000256" key="2">
    <source>
        <dbReference type="ARBA" id="ARBA00004173"/>
    </source>
</evidence>
<evidence type="ECO:0000256" key="9">
    <source>
        <dbReference type="ARBA" id="ARBA00023098"/>
    </source>
</evidence>
<dbReference type="PANTHER" id="PTHR21660:SF1">
    <property type="entry name" value="ACYL-COENZYME A THIOESTERASE 13"/>
    <property type="match status" value="1"/>
</dbReference>
<organism evidence="20 21">
    <name type="scientific">Apatococcus lobatus</name>
    <dbReference type="NCBI Taxonomy" id="904363"/>
    <lineage>
        <taxon>Eukaryota</taxon>
        <taxon>Viridiplantae</taxon>
        <taxon>Chlorophyta</taxon>
        <taxon>core chlorophytes</taxon>
        <taxon>Trebouxiophyceae</taxon>
        <taxon>Chlorellales</taxon>
        <taxon>Chlorellaceae</taxon>
        <taxon>Apatococcus</taxon>
    </lineage>
</organism>
<proteinExistence type="inferred from homology"/>
<evidence type="ECO:0000313" key="20">
    <source>
        <dbReference type="EMBL" id="KAK9818570.1"/>
    </source>
</evidence>
<dbReference type="InterPro" id="IPR003736">
    <property type="entry name" value="PAAI_dom"/>
</dbReference>
<evidence type="ECO:0000256" key="11">
    <source>
        <dbReference type="ARBA" id="ARBA00023212"/>
    </source>
</evidence>
<keyword evidence="9" id="KW-0443">Lipid metabolism</keyword>
<feature type="domain" description="Thioesterase" evidence="19">
    <location>
        <begin position="62"/>
        <end position="138"/>
    </location>
</feature>
<reference evidence="20 21" key="1">
    <citation type="journal article" date="2024" name="Nat. Commun.">
        <title>Phylogenomics reveals the evolutionary origins of lichenization in chlorophyte algae.</title>
        <authorList>
            <person name="Puginier C."/>
            <person name="Libourel C."/>
            <person name="Otte J."/>
            <person name="Skaloud P."/>
            <person name="Haon M."/>
            <person name="Grisel S."/>
            <person name="Petersen M."/>
            <person name="Berrin J.G."/>
            <person name="Delaux P.M."/>
            <person name="Dal Grande F."/>
            <person name="Keller J."/>
        </authorList>
    </citation>
    <scope>NUCLEOTIDE SEQUENCE [LARGE SCALE GENOMIC DNA]</scope>
    <source>
        <strain evidence="20 21">SAG 2145</strain>
    </source>
</reference>
<accession>A0AAW1QBJ0</accession>
<evidence type="ECO:0000256" key="8">
    <source>
        <dbReference type="ARBA" id="ARBA00022990"/>
    </source>
</evidence>
<keyword evidence="8" id="KW-0007">Acetylation</keyword>
<keyword evidence="7" id="KW-0378">Hydrolase</keyword>
<name>A0AAW1QBJ0_9CHLO</name>
<comment type="function">
    <text evidence="14">Catalyzes the hydrolysis of acyl-CoAs into free fatty acids and coenzyme A (CoASH), regulating their respective intracellular levels. Has acyl-CoA thioesterase activity towards medium (C12) and long-chain (C18) fatty acyl-CoA substrates. Can also hydrolyze 3-hydroxyphenylacetyl-CoA and 3,4-dihydroxyphenylacetyl-CoA (in vitro). May play a role in controlling adaptive thermogenesis.</text>
</comment>
<evidence type="ECO:0000256" key="4">
    <source>
        <dbReference type="ARBA" id="ARBA00004514"/>
    </source>
</evidence>
<dbReference type="SUPFAM" id="SSF54637">
    <property type="entry name" value="Thioesterase/thiol ester dehydrase-isomerase"/>
    <property type="match status" value="1"/>
</dbReference>